<keyword evidence="4" id="KW-1133">Transmembrane helix</keyword>
<dbReference type="Pfam" id="PF13365">
    <property type="entry name" value="Trypsin_2"/>
    <property type="match status" value="1"/>
</dbReference>
<dbReference type="PANTHER" id="PTHR43343:SF3">
    <property type="entry name" value="PROTEASE DO-LIKE 8, CHLOROPLASTIC"/>
    <property type="match status" value="1"/>
</dbReference>
<dbReference type="GO" id="GO:0006508">
    <property type="term" value="P:proteolysis"/>
    <property type="evidence" value="ECO:0007669"/>
    <property type="project" value="UniProtKB-KW"/>
</dbReference>
<keyword evidence="4" id="KW-0812">Transmembrane</keyword>
<dbReference type="SUPFAM" id="SSF50494">
    <property type="entry name" value="Trypsin-like serine proteases"/>
    <property type="match status" value="1"/>
</dbReference>
<evidence type="ECO:0000259" key="5">
    <source>
        <dbReference type="Pfam" id="PF13180"/>
    </source>
</evidence>
<dbReference type="PRINTS" id="PR00834">
    <property type="entry name" value="PROTEASES2C"/>
</dbReference>
<proteinExistence type="predicted"/>
<evidence type="ECO:0000313" key="6">
    <source>
        <dbReference type="EMBL" id="SDC62468.1"/>
    </source>
</evidence>
<evidence type="ECO:0000256" key="3">
    <source>
        <dbReference type="SAM" id="MobiDB-lite"/>
    </source>
</evidence>
<keyword evidence="4" id="KW-0472">Membrane</keyword>
<dbReference type="RefSeq" id="WP_090852585.1">
    <property type="nucleotide sequence ID" value="NZ_FMZM01000003.1"/>
</dbReference>
<keyword evidence="7" id="KW-1185">Reference proteome</keyword>
<evidence type="ECO:0000256" key="4">
    <source>
        <dbReference type="SAM" id="Phobius"/>
    </source>
</evidence>
<dbReference type="OrthoDB" id="73775at2"/>
<dbReference type="Gene3D" id="2.40.10.120">
    <property type="match status" value="1"/>
</dbReference>
<gene>
    <name evidence="6" type="ORF">SAMN05421872_103130</name>
</gene>
<dbReference type="GO" id="GO:0004252">
    <property type="term" value="F:serine-type endopeptidase activity"/>
    <property type="evidence" value="ECO:0007669"/>
    <property type="project" value="InterPro"/>
</dbReference>
<dbReference type="Proteomes" id="UP000199034">
    <property type="component" value="Unassembled WGS sequence"/>
</dbReference>
<dbReference type="AlphaFoldDB" id="A0A1G6N3Q1"/>
<dbReference type="Gene3D" id="2.30.42.10">
    <property type="match status" value="1"/>
</dbReference>
<feature type="domain" description="PDZ" evidence="5">
    <location>
        <begin position="326"/>
        <end position="395"/>
    </location>
</feature>
<dbReference type="InterPro" id="IPR009003">
    <property type="entry name" value="Peptidase_S1_PA"/>
</dbReference>
<dbReference type="EMBL" id="FMZM01000003">
    <property type="protein sequence ID" value="SDC62468.1"/>
    <property type="molecule type" value="Genomic_DNA"/>
</dbReference>
<dbReference type="InterPro" id="IPR001478">
    <property type="entry name" value="PDZ"/>
</dbReference>
<evidence type="ECO:0000256" key="1">
    <source>
        <dbReference type="ARBA" id="ARBA00022670"/>
    </source>
</evidence>
<reference evidence="6 7" key="1">
    <citation type="submission" date="2016-10" db="EMBL/GenBank/DDBJ databases">
        <authorList>
            <person name="de Groot N.N."/>
        </authorList>
    </citation>
    <scope>NUCLEOTIDE SEQUENCE [LARGE SCALE GENOMIC DNA]</scope>
    <source>
        <strain evidence="6 7">CGMCC 4.6858</strain>
    </source>
</reference>
<organism evidence="6 7">
    <name type="scientific">Nocardioides lianchengensis</name>
    <dbReference type="NCBI Taxonomy" id="1045774"/>
    <lineage>
        <taxon>Bacteria</taxon>
        <taxon>Bacillati</taxon>
        <taxon>Actinomycetota</taxon>
        <taxon>Actinomycetes</taxon>
        <taxon>Propionibacteriales</taxon>
        <taxon>Nocardioidaceae</taxon>
        <taxon>Nocardioides</taxon>
    </lineage>
</organism>
<dbReference type="PANTHER" id="PTHR43343">
    <property type="entry name" value="PEPTIDASE S12"/>
    <property type="match status" value="1"/>
</dbReference>
<dbReference type="InterPro" id="IPR051201">
    <property type="entry name" value="Chloro_Bact_Ser_Proteases"/>
</dbReference>
<feature type="transmembrane region" description="Helical" evidence="4">
    <location>
        <begin position="30"/>
        <end position="50"/>
    </location>
</feature>
<feature type="region of interest" description="Disordered" evidence="3">
    <location>
        <begin position="58"/>
        <end position="115"/>
    </location>
</feature>
<keyword evidence="1 6" id="KW-0645">Protease</keyword>
<evidence type="ECO:0000256" key="2">
    <source>
        <dbReference type="ARBA" id="ARBA00022801"/>
    </source>
</evidence>
<evidence type="ECO:0000313" key="7">
    <source>
        <dbReference type="Proteomes" id="UP000199034"/>
    </source>
</evidence>
<sequence>MDTTTPETPAPAPVPVTAPAAPARRRWRSVVAGGLAGGVLAAAVAVPLTWRVVASAEPTVSPAASGATTTTTETWPLPGSGSRPDWSAAGGGPSGDDEAAAGGTTATETDATDAQSTGVVLIETVTAAGEAAGTGLVLDASGVVVTNYHVVEGATAVSVTVATTGGTYQAEVLGADPESDVAVLQLDGAEDLAVVDLDDDGVSVDEAVTAVGNAEGQGYLSASTGTVTSLEESITTAAEQGIEGEDLTGLIQTDAYVVGGYSGGALLDDEGEVVGITTAASSSTRVAESYAVPIEDALAVVEQVESGEESGTVRIGASAYLGVGVDQSLQVGSVAVGTAAADAGIEAGATLRSVDGTTVADLDALSEVLAGLEPGDEVTLTWLDADGTTQQATVALGSSPAA</sequence>
<dbReference type="Pfam" id="PF13180">
    <property type="entry name" value="PDZ_2"/>
    <property type="match status" value="1"/>
</dbReference>
<feature type="region of interest" description="Disordered" evidence="3">
    <location>
        <begin position="1"/>
        <end position="24"/>
    </location>
</feature>
<protein>
    <submittedName>
        <fullName evidence="6">Serine protease, S1-C subfamily, contains C-terminal PDZ domain</fullName>
    </submittedName>
</protein>
<accession>A0A1G6N3Q1</accession>
<dbReference type="STRING" id="1045774.SAMN05421872_103130"/>
<keyword evidence="2" id="KW-0378">Hydrolase</keyword>
<name>A0A1G6N3Q1_9ACTN</name>
<dbReference type="InterPro" id="IPR036034">
    <property type="entry name" value="PDZ_sf"/>
</dbReference>
<dbReference type="SUPFAM" id="SSF50156">
    <property type="entry name" value="PDZ domain-like"/>
    <property type="match status" value="1"/>
</dbReference>
<feature type="compositionally biased region" description="Low complexity" evidence="3">
    <location>
        <begin position="100"/>
        <end position="114"/>
    </location>
</feature>
<dbReference type="InterPro" id="IPR001940">
    <property type="entry name" value="Peptidase_S1C"/>
</dbReference>